<gene>
    <name evidence="10" type="ORF">AL1_15860</name>
</gene>
<organism evidence="10 11">
    <name type="scientific">Alistipes shahii WAL 8301</name>
    <dbReference type="NCBI Taxonomy" id="717959"/>
    <lineage>
        <taxon>Bacteria</taxon>
        <taxon>Pseudomonadati</taxon>
        <taxon>Bacteroidota</taxon>
        <taxon>Bacteroidia</taxon>
        <taxon>Bacteroidales</taxon>
        <taxon>Rikenellaceae</taxon>
        <taxon>Alistipes</taxon>
    </lineage>
</organism>
<dbReference type="Proteomes" id="UP000008794">
    <property type="component" value="Chromosome"/>
</dbReference>
<feature type="signal peptide" evidence="6">
    <location>
        <begin position="1"/>
        <end position="22"/>
    </location>
</feature>
<dbReference type="Pfam" id="PF02837">
    <property type="entry name" value="Glyco_hydro_2_N"/>
    <property type="match status" value="1"/>
</dbReference>
<dbReference type="GO" id="GO:0019391">
    <property type="term" value="P:glucuronoside catabolic process"/>
    <property type="evidence" value="ECO:0007669"/>
    <property type="project" value="TreeGrafter"/>
</dbReference>
<sequence>MKTPIKFILSFALLLLAAADIAAQELITNVYGRDVQSLNGKWDAIVDLYDQGRKNKIYLNRRPEGKTDFYEYSFDNGLRLDVPSDWNCQMPELKYYEGTVWYARRFDAPEQTGRRQFLYFGAVSYRCRVYLNGEEIGAHEGGFTPFEIEVTGRLRPEGNFLAVEVNNTRTTDAIPAMAFDWWNYGGITRDVMLVSVPDAFIRDYFIRLGKDSDDRIDADVQLAGAAAGTAVRIEIPELNVDRTVTAGATGTASASFRVRRLQRWSPADPKLYRVIVSTDRDRVEESIGFRNIRTEGEEIVLNGSPVFLKSISFHEEIPQRMGRAHSEADAVMLLSEAKALGCNMIRLAHYPQNEHIVRLAEKMGFLLWEEIPIWQGIDFANDPTREKAGRMIREMVTRDKNRCALTFWGVANETQPSGPRNAFLRHLIACCREIDDTRLIVAAFDLVRFDRQRQLFVMDDPFIGELDVVAINKYMGWYHPWPLTPDKAVWDVARGKPLIISEFGGEALYGQHGPADVASSWSEEYQEALYRDNLRMFENIPNLRGVSPWILFDFRSPFRFHPANQEGWNRKGLVSDQGYRKKAWYLMKAYYDKIKRR</sequence>
<protein>
    <recommendedName>
        <fullName evidence="3">Beta-glucuronidase</fullName>
        <ecNumber evidence="2">3.2.1.31</ecNumber>
    </recommendedName>
</protein>
<proteinExistence type="inferred from homology"/>
<dbReference type="KEGG" id="ash:AL1_15860"/>
<feature type="domain" description="Glycoside hydrolase family 2 immunoglobulin-like beta-sandwich" evidence="7">
    <location>
        <begin position="199"/>
        <end position="290"/>
    </location>
</feature>
<evidence type="ECO:0000259" key="8">
    <source>
        <dbReference type="Pfam" id="PF02836"/>
    </source>
</evidence>
<accession>D4IM29</accession>
<name>D4IM29_9BACT</name>
<evidence type="ECO:0000256" key="2">
    <source>
        <dbReference type="ARBA" id="ARBA00012761"/>
    </source>
</evidence>
<dbReference type="AlphaFoldDB" id="D4IM29"/>
<evidence type="ECO:0000256" key="3">
    <source>
        <dbReference type="ARBA" id="ARBA00016205"/>
    </source>
</evidence>
<evidence type="ECO:0000256" key="1">
    <source>
        <dbReference type="ARBA" id="ARBA00007401"/>
    </source>
</evidence>
<dbReference type="InterPro" id="IPR006103">
    <property type="entry name" value="Glyco_hydro_2_cat"/>
</dbReference>
<dbReference type="RefSeq" id="WP_015546885.1">
    <property type="nucleotide sequence ID" value="NC_021030.1"/>
</dbReference>
<dbReference type="EMBL" id="FP929032">
    <property type="protein sequence ID" value="CBK63991.1"/>
    <property type="molecule type" value="Genomic_DNA"/>
</dbReference>
<dbReference type="Gene3D" id="2.60.40.10">
    <property type="entry name" value="Immunoglobulins"/>
    <property type="match status" value="1"/>
</dbReference>
<feature type="chain" id="PRO_5003059359" description="Beta-glucuronidase" evidence="6">
    <location>
        <begin position="23"/>
        <end position="597"/>
    </location>
</feature>
<dbReference type="InterPro" id="IPR036156">
    <property type="entry name" value="Beta-gal/glucu_dom_sf"/>
</dbReference>
<dbReference type="Pfam" id="PF02836">
    <property type="entry name" value="Glyco_hydro_2_C"/>
    <property type="match status" value="1"/>
</dbReference>
<dbReference type="PANTHER" id="PTHR10066:SF67">
    <property type="entry name" value="BETA-GLUCURONIDASE"/>
    <property type="match status" value="1"/>
</dbReference>
<dbReference type="GeneID" id="92757062"/>
<dbReference type="HOGENOM" id="CLU_006501_6_3_10"/>
<keyword evidence="11" id="KW-1185">Reference proteome</keyword>
<dbReference type="Pfam" id="PF00703">
    <property type="entry name" value="Glyco_hydro_2"/>
    <property type="match status" value="1"/>
</dbReference>
<dbReference type="EC" id="3.2.1.31" evidence="2"/>
<evidence type="ECO:0000313" key="10">
    <source>
        <dbReference type="EMBL" id="CBK63991.1"/>
    </source>
</evidence>
<dbReference type="GO" id="GO:0030246">
    <property type="term" value="F:carbohydrate binding"/>
    <property type="evidence" value="ECO:0007669"/>
    <property type="project" value="TreeGrafter"/>
</dbReference>
<evidence type="ECO:0000259" key="7">
    <source>
        <dbReference type="Pfam" id="PF00703"/>
    </source>
</evidence>
<dbReference type="GO" id="GO:0005975">
    <property type="term" value="P:carbohydrate metabolic process"/>
    <property type="evidence" value="ECO:0007669"/>
    <property type="project" value="InterPro"/>
</dbReference>
<dbReference type="PANTHER" id="PTHR10066">
    <property type="entry name" value="BETA-GLUCURONIDASE"/>
    <property type="match status" value="1"/>
</dbReference>
<reference evidence="10 11" key="2">
    <citation type="submission" date="2010-03" db="EMBL/GenBank/DDBJ databases">
        <authorList>
            <person name="Pajon A."/>
        </authorList>
    </citation>
    <scope>NUCLEOTIDE SEQUENCE [LARGE SCALE GENOMIC DNA]</scope>
    <source>
        <strain evidence="10 11">WAL 8301</strain>
    </source>
</reference>
<comment type="similarity">
    <text evidence="1">Belongs to the glycosyl hydrolase 2 family.</text>
</comment>
<feature type="domain" description="Glycosyl hydrolases family 2 sugar binding" evidence="9">
    <location>
        <begin position="71"/>
        <end position="197"/>
    </location>
</feature>
<dbReference type="PATRIC" id="fig|717959.3.peg.35"/>
<dbReference type="InterPro" id="IPR008979">
    <property type="entry name" value="Galactose-bd-like_sf"/>
</dbReference>
<dbReference type="Gene3D" id="3.20.20.80">
    <property type="entry name" value="Glycosidases"/>
    <property type="match status" value="1"/>
</dbReference>
<dbReference type="CAZy" id="GH2">
    <property type="family name" value="Glycoside Hydrolase Family 2"/>
</dbReference>
<dbReference type="InterPro" id="IPR006101">
    <property type="entry name" value="Glyco_hydro_2"/>
</dbReference>
<dbReference type="InterPro" id="IPR006104">
    <property type="entry name" value="Glyco_hydro_2_N"/>
</dbReference>
<dbReference type="SUPFAM" id="SSF51445">
    <property type="entry name" value="(Trans)glycosidases"/>
    <property type="match status" value="1"/>
</dbReference>
<dbReference type="InterPro" id="IPR013783">
    <property type="entry name" value="Ig-like_fold"/>
</dbReference>
<dbReference type="Gene3D" id="2.60.120.260">
    <property type="entry name" value="Galactose-binding domain-like"/>
    <property type="match status" value="1"/>
</dbReference>
<evidence type="ECO:0000259" key="9">
    <source>
        <dbReference type="Pfam" id="PF02837"/>
    </source>
</evidence>
<evidence type="ECO:0000256" key="4">
    <source>
        <dbReference type="ARBA" id="ARBA00022801"/>
    </source>
</evidence>
<feature type="domain" description="Glycoside hydrolase family 2 catalytic" evidence="8">
    <location>
        <begin position="294"/>
        <end position="594"/>
    </location>
</feature>
<dbReference type="InterPro" id="IPR006102">
    <property type="entry name" value="Ig-like_GH2"/>
</dbReference>
<dbReference type="GO" id="GO:0004566">
    <property type="term" value="F:beta-glucuronidase activity"/>
    <property type="evidence" value="ECO:0007669"/>
    <property type="project" value="UniProtKB-EC"/>
</dbReference>
<evidence type="ECO:0000256" key="5">
    <source>
        <dbReference type="ARBA" id="ARBA00023295"/>
    </source>
</evidence>
<keyword evidence="5 10" id="KW-0326">Glycosidase</keyword>
<evidence type="ECO:0000256" key="6">
    <source>
        <dbReference type="SAM" id="SignalP"/>
    </source>
</evidence>
<keyword evidence="4 10" id="KW-0378">Hydrolase</keyword>
<dbReference type="SUPFAM" id="SSF49785">
    <property type="entry name" value="Galactose-binding domain-like"/>
    <property type="match status" value="1"/>
</dbReference>
<dbReference type="SUPFAM" id="SSF49303">
    <property type="entry name" value="beta-Galactosidase/glucuronidase domain"/>
    <property type="match status" value="1"/>
</dbReference>
<dbReference type="PRINTS" id="PR00132">
    <property type="entry name" value="GLHYDRLASE2"/>
</dbReference>
<dbReference type="STRING" id="717959.AL1_15860"/>
<keyword evidence="6" id="KW-0732">Signal</keyword>
<reference evidence="10 11" key="1">
    <citation type="submission" date="2010-03" db="EMBL/GenBank/DDBJ databases">
        <title>The genome sequence of Alistipes shahii WAL 8301.</title>
        <authorList>
            <consortium name="metaHIT consortium -- http://www.metahit.eu/"/>
            <person name="Pajon A."/>
            <person name="Turner K."/>
            <person name="Parkhill J."/>
        </authorList>
    </citation>
    <scope>NUCLEOTIDE SEQUENCE [LARGE SCALE GENOMIC DNA]</scope>
    <source>
        <strain evidence="10 11">WAL 8301</strain>
    </source>
</reference>
<evidence type="ECO:0000313" key="11">
    <source>
        <dbReference type="Proteomes" id="UP000008794"/>
    </source>
</evidence>
<dbReference type="InterPro" id="IPR017853">
    <property type="entry name" value="GH"/>
</dbReference>